<protein>
    <submittedName>
        <fullName evidence="4">Lamin tail domain-containing protein</fullName>
    </submittedName>
</protein>
<dbReference type="InterPro" id="IPR014755">
    <property type="entry name" value="Cu-Rt/internalin_Ig-like"/>
</dbReference>
<comment type="caution">
    <text evidence="4">The sequence shown here is derived from an EMBL/GenBank/DDBJ whole genome shotgun (WGS) entry which is preliminary data.</text>
</comment>
<evidence type="ECO:0000313" key="5">
    <source>
        <dbReference type="Proteomes" id="UP001319104"/>
    </source>
</evidence>
<evidence type="ECO:0000256" key="1">
    <source>
        <dbReference type="ARBA" id="ARBA00022729"/>
    </source>
</evidence>
<dbReference type="Gene3D" id="2.60.40.4070">
    <property type="match status" value="1"/>
</dbReference>
<accession>A0AAP2CKS7</accession>
<dbReference type="Pfam" id="PF00932">
    <property type="entry name" value="LTD"/>
    <property type="match status" value="3"/>
</dbReference>
<sequence length="1746" mass="196839">MRTFLGVWIWFAFSILGFTFFSKTDFFTGTQDFESNFEITSHPEEFLPYWSANDVRSTAARVFQAKGEGINLSTALGIQVISTFDAEIFIQTSSAHLLDPVITFQAKTKQNGSGNRPVYLYYSFSTGLDAPFSAPLQVGDEASFPNQNTEYKEFEVKLTQEFSNVESLWVKLEAKYGNGSGTAARLFIDEFSIQEAGSGNEPPSDDEEEEKALQLLGVKNFSSHALELTFSSENIPHDAGSYSLNNLYGNPIEVEVEGPKVRLKFEDYLFSNEYTLNIKQENLELIFKFKLLTPTPKGAILINEFMADPNPKSLTPPQPTFPIGSTDEYIELYNPTNREISLDGYTYNNRELEQTKIPAKSHVILVPMAKKELFEPYGKVVGINSFQALPNSSGNIVLKDKLGYLVDSLTYDLSWYKNTQKANGGWSLERINPELNCSDKENWTASTDPRGGSPGIINSVFDDRLDPDVFYILDHSFQGDTLIVFSLSQPIIEVGGVTIKVNGQHAALKDWAERSIAITTGRPLESGKTYEIIFEGLMDCNGRQLREKRIELLFDNSLPVLRRISPISPTTLNLIFDKNLGPVDKSNFSIRESQPLSATKLDSNRVQLILGQPLRIGESEKLYLNNVSDSRGNVKKTQQFDFLLDDQTDSVIVKSPYSLEIRFDQGIHPNSIKPQNFWVDRNTGHPIAAFADHEDEKLIHLVFDKSLPQNNLTWLQMENLQDKNREYIYTLSRSFVRDMRAINVAQVLAPNDSTLLVTFNKPLLQNKAEIPNHYTVDNGIQNPIRAIQTSPTDVELVFRQKFSEGKEYRLSTIGLEDVFGVTMSRTVNTNFIYDLSPPKIISHRFISPFELAVEFNKEVRPYHLDQVSLGGISPIEIFKVNPSQYSLLFQNPPTKHSLLELWDISDLLDNSADYLSVDLGENILAIGNAEILDPSVVKLTFSDFLDPKTSIFPEQYLIQGLNPINVIFEENGYEVSLQLREEINLGDSVKVVISALKSKDETPFSDLQVELIYDDGVHFVEIQTAHSLALHHYAPINLTENNHFKLEESDITIQAFRNQTTPELTHLILSKPLEESQSYSLIIPRRKIDERNFLPASRRQIVFDRTPPRVVAAEVYLENEVLVTFDENLDPIMSTVANHYRLDNSSPEAVIQTENPNQVLLQFGFNLEDGKKYELFVFRVEDLNGNAIEGDYFTFTFEKPYAPVFKELVINEVMAAPKEGQTLPNAEYVELFNSGSHPVQLAGFRLANSRTSTVLPRYELQPESYIILCPQSQASNFKPFGPTLGLSNWPALLNGGDEVKVYNRSGLILDSLEYQTSSYGGSEFASGGYSLEVVNPFQNCHSLANLRPSSSPNRGTPGKQNAVFDPTPDRTSPEVIHLVVPDSLTVSLTFSKPMQETLYEQIFSIEEKDIQEVKFANNSRTEVMITLATPLDRNVKYSLAIKNFRDCMGNGLASHHELQILLLPGEAVLGDVIINEVLFNPLTGSPKFVELHNTSQQYLNLKNWKLANFANGEISNRRLISAQDLILPPQEFLAITTDSKQLLQIYPKGGKLLELASLPSYPIREGTVIFMDAEEEFIERFDYHEKMHNPLLKEVKGVSLERLQPIGEGNNPENWQSASGNIGWATPGFKNSQNLESSPTKDRFTISPEIFAPDALGLQPFTSIHYHMDEPGYLVSIQILGINGRLIREITQNQVLGQNGFYIWNGTDEQGVRQRPGYYIIWIQLTHPKGRVEQIRKTVAIGSKLR</sequence>
<feature type="domain" description="LTD" evidence="3">
    <location>
        <begin position="1193"/>
        <end position="1316"/>
    </location>
</feature>
<proteinExistence type="predicted"/>
<evidence type="ECO:0000259" key="3">
    <source>
        <dbReference type="PROSITE" id="PS51841"/>
    </source>
</evidence>
<dbReference type="InterPro" id="IPR001322">
    <property type="entry name" value="Lamin_tail_dom"/>
</dbReference>
<dbReference type="PROSITE" id="PS51841">
    <property type="entry name" value="LTD"/>
    <property type="match status" value="1"/>
</dbReference>
<organism evidence="4 5">
    <name type="scientific">Litoribacter ruber</name>
    <dbReference type="NCBI Taxonomy" id="702568"/>
    <lineage>
        <taxon>Bacteria</taxon>
        <taxon>Pseudomonadati</taxon>
        <taxon>Bacteroidota</taxon>
        <taxon>Cytophagia</taxon>
        <taxon>Cytophagales</taxon>
        <taxon>Cyclobacteriaceae</taxon>
        <taxon>Litoribacter</taxon>
    </lineage>
</organism>
<keyword evidence="5" id="KW-1185">Reference proteome</keyword>
<dbReference type="Proteomes" id="UP001319104">
    <property type="component" value="Unassembled WGS sequence"/>
</dbReference>
<name>A0AAP2CKS7_9BACT</name>
<reference evidence="4 5" key="1">
    <citation type="submission" date="2021-05" db="EMBL/GenBank/DDBJ databases">
        <authorList>
            <person name="Zhang Z.D."/>
            <person name="Osman G."/>
        </authorList>
    </citation>
    <scope>NUCLEOTIDE SEQUENCE [LARGE SCALE GENOMIC DNA]</scope>
    <source>
        <strain evidence="4 5">KCTC 32217</strain>
    </source>
</reference>
<dbReference type="InterPro" id="IPR036415">
    <property type="entry name" value="Lamin_tail_dom_sf"/>
</dbReference>
<dbReference type="EMBL" id="JAHCMY010000002">
    <property type="protein sequence ID" value="MBS9523632.1"/>
    <property type="molecule type" value="Genomic_DNA"/>
</dbReference>
<evidence type="ECO:0000256" key="2">
    <source>
        <dbReference type="SAM" id="MobiDB-lite"/>
    </source>
</evidence>
<gene>
    <name evidence="4" type="ORF">KI659_06330</name>
</gene>
<feature type="region of interest" description="Disordered" evidence="2">
    <location>
        <begin position="1347"/>
        <end position="1369"/>
    </location>
</feature>
<dbReference type="Gene3D" id="2.60.40.1220">
    <property type="match status" value="4"/>
</dbReference>
<evidence type="ECO:0000313" key="4">
    <source>
        <dbReference type="EMBL" id="MBS9523632.1"/>
    </source>
</evidence>
<dbReference type="SUPFAM" id="SSF74853">
    <property type="entry name" value="Lamin A/C globular tail domain"/>
    <property type="match status" value="3"/>
</dbReference>
<dbReference type="RefSeq" id="WP_213944518.1">
    <property type="nucleotide sequence ID" value="NZ_JAHCMY010000002.1"/>
</dbReference>
<keyword evidence="1" id="KW-0732">Signal</keyword>